<dbReference type="InterPro" id="IPR007049">
    <property type="entry name" value="Carb-sel_porin_OprB"/>
</dbReference>
<dbReference type="PANTHER" id="PTHR37944">
    <property type="entry name" value="PORIN B"/>
    <property type="match status" value="1"/>
</dbReference>
<comment type="caution">
    <text evidence="3">The sequence shown here is derived from an EMBL/GenBank/DDBJ whole genome shotgun (WGS) entry which is preliminary data.</text>
</comment>
<dbReference type="Pfam" id="PF04966">
    <property type="entry name" value="OprB"/>
    <property type="match status" value="1"/>
</dbReference>
<sequence length="483" mass="51747">MPFKNLPRFAMGLALAATPAAAQQHAKTVFEGAGADPRISVSQPESTSQASGGYVRSIEPSLGPLGDPFGIRPVLKARGIEYSLTYIADVLGNPTGGIRQGAIVEDRLNLRLNLNLDRLAGWEGATIHANAYFIHGTGLSRYYVGDLLTTSVIEALPSSRLYVLWFDQSLMDGQLGLRIGQQAADTEFFVSQTATLFVNSTFGWPAITGLDLPSGGPAYPLSAPAIRAKYAPGNGFSLQVGLYDGDPAGANRPGQDPEAQRLNRTGTNFRTNDPALIVAEATYAYNIEPEAKGLPGDITLGGWQHFGRFDSLRFDITGVPLADPNASGIGRPLRGNAGLYAIYDQTLYRESGKDDEGLGFFVRAAYSPTRSSLVDAYVDTGLAYKGLFEGRDDDTVGVSLAHARISDDARRADRDTIVYTGVPMPRRRAETVLEATYQAVVVPGFTVQPDIQYVFHPGAGVAGPDGRRLRNAAVLGVRATVQY</sequence>
<dbReference type="GO" id="GO:0016020">
    <property type="term" value="C:membrane"/>
    <property type="evidence" value="ECO:0007669"/>
    <property type="project" value="InterPro"/>
</dbReference>
<keyword evidence="2" id="KW-0732">Signal</keyword>
<evidence type="ECO:0000313" key="3">
    <source>
        <dbReference type="EMBL" id="MDQ0545117.1"/>
    </source>
</evidence>
<dbReference type="PANTHER" id="PTHR37944:SF1">
    <property type="entry name" value="PORIN B"/>
    <property type="match status" value="1"/>
</dbReference>
<dbReference type="InterPro" id="IPR038673">
    <property type="entry name" value="OprB_sf"/>
</dbReference>
<comment type="similarity">
    <text evidence="1 2">Belongs to the OprB family.</text>
</comment>
<reference evidence="3" key="1">
    <citation type="submission" date="2023-07" db="EMBL/GenBank/DDBJ databases">
        <title>Genomic Encyclopedia of Type Strains, Phase IV (KMG-IV): sequencing the most valuable type-strain genomes for metagenomic binning, comparative biology and taxonomic classification.</title>
        <authorList>
            <person name="Goeker M."/>
        </authorList>
    </citation>
    <scope>NUCLEOTIDE SEQUENCE</scope>
    <source>
        <strain evidence="3">DSM 19569</strain>
    </source>
</reference>
<evidence type="ECO:0000256" key="1">
    <source>
        <dbReference type="ARBA" id="ARBA00008769"/>
    </source>
</evidence>
<proteinExistence type="inferred from homology"/>
<accession>A0AAJ1TX98</accession>
<organism evidence="3 4">
    <name type="scientific">Methylobacterium brachiatum</name>
    <dbReference type="NCBI Taxonomy" id="269660"/>
    <lineage>
        <taxon>Bacteria</taxon>
        <taxon>Pseudomonadati</taxon>
        <taxon>Pseudomonadota</taxon>
        <taxon>Alphaproteobacteria</taxon>
        <taxon>Hyphomicrobiales</taxon>
        <taxon>Methylobacteriaceae</taxon>
        <taxon>Methylobacterium</taxon>
    </lineage>
</organism>
<dbReference type="Gene3D" id="2.40.160.180">
    <property type="entry name" value="Carbohydrate-selective porin OprB"/>
    <property type="match status" value="1"/>
</dbReference>
<dbReference type="InterPro" id="IPR052932">
    <property type="entry name" value="OprB_Porin"/>
</dbReference>
<dbReference type="GO" id="GO:0015288">
    <property type="term" value="F:porin activity"/>
    <property type="evidence" value="ECO:0007669"/>
    <property type="project" value="InterPro"/>
</dbReference>
<evidence type="ECO:0000256" key="2">
    <source>
        <dbReference type="RuleBase" id="RU363072"/>
    </source>
</evidence>
<protein>
    <submittedName>
        <fullName evidence="3">Porin</fullName>
    </submittedName>
</protein>
<feature type="chain" id="PRO_5042316494" evidence="2">
    <location>
        <begin position="23"/>
        <end position="483"/>
    </location>
</feature>
<evidence type="ECO:0000313" key="4">
    <source>
        <dbReference type="Proteomes" id="UP001223420"/>
    </source>
</evidence>
<dbReference type="AlphaFoldDB" id="A0AAJ1TX98"/>
<dbReference type="RefSeq" id="WP_230366823.1">
    <property type="nucleotide sequence ID" value="NZ_JAJALK010000007.1"/>
</dbReference>
<name>A0AAJ1TX98_9HYPH</name>
<dbReference type="EMBL" id="JAUSWL010000007">
    <property type="protein sequence ID" value="MDQ0545117.1"/>
    <property type="molecule type" value="Genomic_DNA"/>
</dbReference>
<gene>
    <name evidence="3" type="ORF">QO001_004055</name>
</gene>
<dbReference type="GO" id="GO:0008643">
    <property type="term" value="P:carbohydrate transport"/>
    <property type="evidence" value="ECO:0007669"/>
    <property type="project" value="InterPro"/>
</dbReference>
<dbReference type="Proteomes" id="UP001223420">
    <property type="component" value="Unassembled WGS sequence"/>
</dbReference>
<feature type="signal peptide" evidence="2">
    <location>
        <begin position="1"/>
        <end position="22"/>
    </location>
</feature>